<sequence>MDITDYTFGHLFGKDYFWKALRISRLNEDLKNIKENETKTLDLHLPDCESGKREYTVVLLIANVTSFDMNVCLKRMQLCDCTKKQIYTSINKTKLEFDCPHREMLTMQFEDPVIYGNKQQFLIITAKYSEVGATKLAYSLDIGDNRRIEFFFSLNVLPRKIPKISFYSQPNFTFRMLPICVGRKEPPIQAFWLYNNTSEGARYKADLSQVNEICQKEGFPVLQLLNPEGEIEPYSSASLLFKFHPIRHKVHKVKISLQLEEEHKLLEVIGVGRNSRSKKPFIQRAPEKSTKFYKLPVILSHNYIRINPMLTWSTQRRMIFIRNYSKDTIYQFDFPEQTIYGVINITSHPTFGFLKPKETQTVIITIKTYNEPAVLNYNYTCYIMNYNALFLHRKTIYKDATAEVATPEDKIIISVFLEHSHQTVQRSICRGMSTTPIYLRSKESTKSSVSQSTIPSS</sequence>
<feature type="domain" description="CFAP65 tenth Ig-like" evidence="1">
    <location>
        <begin position="173"/>
        <end position="276"/>
    </location>
</feature>
<reference evidence="2 3" key="1">
    <citation type="submission" date="2019-01" db="EMBL/GenBank/DDBJ databases">
        <authorList>
            <person name="Sayadi A."/>
        </authorList>
    </citation>
    <scope>NUCLEOTIDE SEQUENCE [LARGE SCALE GENOMIC DNA]</scope>
</reference>
<dbReference type="InterPro" id="IPR052614">
    <property type="entry name" value="CFAP65"/>
</dbReference>
<evidence type="ECO:0000313" key="2">
    <source>
        <dbReference type="EMBL" id="VEN56603.1"/>
    </source>
</evidence>
<dbReference type="Proteomes" id="UP000410492">
    <property type="component" value="Unassembled WGS sequence"/>
</dbReference>
<dbReference type="Pfam" id="PF24291">
    <property type="entry name" value="Ig_CFAP65"/>
    <property type="match status" value="1"/>
</dbReference>
<proteinExistence type="predicted"/>
<dbReference type="InterPro" id="IPR056305">
    <property type="entry name" value="Ig_CFAP65_10th"/>
</dbReference>
<organism evidence="2 3">
    <name type="scientific">Callosobruchus maculatus</name>
    <name type="common">Southern cowpea weevil</name>
    <name type="synonym">Pulse bruchid</name>
    <dbReference type="NCBI Taxonomy" id="64391"/>
    <lineage>
        <taxon>Eukaryota</taxon>
        <taxon>Metazoa</taxon>
        <taxon>Ecdysozoa</taxon>
        <taxon>Arthropoda</taxon>
        <taxon>Hexapoda</taxon>
        <taxon>Insecta</taxon>
        <taxon>Pterygota</taxon>
        <taxon>Neoptera</taxon>
        <taxon>Endopterygota</taxon>
        <taxon>Coleoptera</taxon>
        <taxon>Polyphaga</taxon>
        <taxon>Cucujiformia</taxon>
        <taxon>Chrysomeloidea</taxon>
        <taxon>Chrysomelidae</taxon>
        <taxon>Bruchinae</taxon>
        <taxon>Bruchini</taxon>
        <taxon>Callosobruchus</taxon>
    </lineage>
</organism>
<keyword evidence="3" id="KW-1185">Reference proteome</keyword>
<dbReference type="EMBL" id="CAACVG010010785">
    <property type="protein sequence ID" value="VEN56603.1"/>
    <property type="molecule type" value="Genomic_DNA"/>
</dbReference>
<gene>
    <name evidence="2" type="ORF">CALMAC_LOCUS15463</name>
</gene>
<accession>A0A653D9C7</accession>
<evidence type="ECO:0000259" key="1">
    <source>
        <dbReference type="Pfam" id="PF24291"/>
    </source>
</evidence>
<name>A0A653D9C7_CALMS</name>
<dbReference type="OrthoDB" id="415597at2759"/>
<dbReference type="PANTHER" id="PTHR46127">
    <property type="entry name" value="CILIA- AND FLAGELLA-ASSOCIATED PROTEIN 65"/>
    <property type="match status" value="1"/>
</dbReference>
<dbReference type="PANTHER" id="PTHR46127:SF1">
    <property type="entry name" value="CILIA- AND FLAGELLA-ASSOCIATED PROTEIN 65"/>
    <property type="match status" value="1"/>
</dbReference>
<protein>
    <recommendedName>
        <fullName evidence="1">CFAP65 tenth Ig-like domain-containing protein</fullName>
    </recommendedName>
</protein>
<evidence type="ECO:0000313" key="3">
    <source>
        <dbReference type="Proteomes" id="UP000410492"/>
    </source>
</evidence>
<dbReference type="AlphaFoldDB" id="A0A653D9C7"/>